<keyword evidence="3" id="KW-1185">Reference proteome</keyword>
<organism evidence="2 3">
    <name type="scientific">Sphingomonas metalli</name>
    <dbReference type="NCBI Taxonomy" id="1779358"/>
    <lineage>
        <taxon>Bacteria</taxon>
        <taxon>Pseudomonadati</taxon>
        <taxon>Pseudomonadota</taxon>
        <taxon>Alphaproteobacteria</taxon>
        <taxon>Sphingomonadales</taxon>
        <taxon>Sphingomonadaceae</taxon>
        <taxon>Sphingomonas</taxon>
    </lineage>
</organism>
<reference evidence="2" key="2">
    <citation type="submission" date="2020-09" db="EMBL/GenBank/DDBJ databases">
        <authorList>
            <person name="Sun Q."/>
            <person name="Zhou Y."/>
        </authorList>
    </citation>
    <scope>NUCLEOTIDE SEQUENCE</scope>
    <source>
        <strain evidence="2">CGMCC 1.15330</strain>
    </source>
</reference>
<evidence type="ECO:0000313" key="3">
    <source>
        <dbReference type="Proteomes" id="UP000623067"/>
    </source>
</evidence>
<evidence type="ECO:0000256" key="1">
    <source>
        <dbReference type="SAM" id="MobiDB-lite"/>
    </source>
</evidence>
<sequence length="93" mass="9530">MLAAGTLAAVRSGEADAKVMAPKGARVFRLDGAGVTYAMGVDDKGYLQPLYWGPSVDLGDLLVAVDPAKAGEPAVHHAGIRGNGATQDRAAWP</sequence>
<dbReference type="InterPro" id="IPR038417">
    <property type="entry name" value="Alpga-gal_N_sf"/>
</dbReference>
<proteinExistence type="predicted"/>
<evidence type="ECO:0000313" key="2">
    <source>
        <dbReference type="EMBL" id="GGB20667.1"/>
    </source>
</evidence>
<dbReference type="Gene3D" id="2.70.98.60">
    <property type="entry name" value="alpha-galactosidase from lactobacil brevis"/>
    <property type="match status" value="1"/>
</dbReference>
<gene>
    <name evidence="2" type="ORF">GCM10011380_07820</name>
</gene>
<dbReference type="AlphaFoldDB" id="A0A916WPM2"/>
<accession>A0A916WPM2</accession>
<name>A0A916WPM2_9SPHN</name>
<comment type="caution">
    <text evidence="2">The sequence shown here is derived from an EMBL/GenBank/DDBJ whole genome shotgun (WGS) entry which is preliminary data.</text>
</comment>
<dbReference type="EMBL" id="BMIH01000001">
    <property type="protein sequence ID" value="GGB20667.1"/>
    <property type="molecule type" value="Genomic_DNA"/>
</dbReference>
<reference evidence="2" key="1">
    <citation type="journal article" date="2014" name="Int. J. Syst. Evol. Microbiol.">
        <title>Complete genome sequence of Corynebacterium casei LMG S-19264T (=DSM 44701T), isolated from a smear-ripened cheese.</title>
        <authorList>
            <consortium name="US DOE Joint Genome Institute (JGI-PGF)"/>
            <person name="Walter F."/>
            <person name="Albersmeier A."/>
            <person name="Kalinowski J."/>
            <person name="Ruckert C."/>
        </authorList>
    </citation>
    <scope>NUCLEOTIDE SEQUENCE</scope>
    <source>
        <strain evidence="2">CGMCC 1.15330</strain>
    </source>
</reference>
<feature type="region of interest" description="Disordered" evidence="1">
    <location>
        <begin position="74"/>
        <end position="93"/>
    </location>
</feature>
<protein>
    <submittedName>
        <fullName evidence="2">Uncharacterized protein</fullName>
    </submittedName>
</protein>
<dbReference type="Proteomes" id="UP000623067">
    <property type="component" value="Unassembled WGS sequence"/>
</dbReference>